<gene>
    <name evidence="4" type="ORF">FGIG_08526</name>
</gene>
<feature type="region of interest" description="Disordered" evidence="2">
    <location>
        <begin position="1"/>
        <end position="60"/>
    </location>
</feature>
<dbReference type="GO" id="GO:0005484">
    <property type="term" value="F:SNAP receptor activity"/>
    <property type="evidence" value="ECO:0007669"/>
    <property type="project" value="TreeGrafter"/>
</dbReference>
<dbReference type="InterPro" id="IPR000727">
    <property type="entry name" value="T_SNARE_dom"/>
</dbReference>
<dbReference type="GO" id="GO:0016082">
    <property type="term" value="P:synaptic vesicle priming"/>
    <property type="evidence" value="ECO:0007669"/>
    <property type="project" value="TreeGrafter"/>
</dbReference>
<dbReference type="PROSITE" id="PS50192">
    <property type="entry name" value="T_SNARE"/>
    <property type="match status" value="1"/>
</dbReference>
<dbReference type="STRING" id="46835.A0A504YZC9"/>
<dbReference type="GO" id="GO:0098793">
    <property type="term" value="C:presynapse"/>
    <property type="evidence" value="ECO:0007669"/>
    <property type="project" value="GOC"/>
</dbReference>
<dbReference type="CDD" id="cd15887">
    <property type="entry name" value="SNARE_SNAP29N"/>
    <property type="match status" value="1"/>
</dbReference>
<evidence type="ECO:0000313" key="5">
    <source>
        <dbReference type="Proteomes" id="UP000316759"/>
    </source>
</evidence>
<dbReference type="Gene3D" id="1.20.5.110">
    <property type="match status" value="2"/>
</dbReference>
<dbReference type="AlphaFoldDB" id="A0A504YZC9"/>
<evidence type="ECO:0000313" key="4">
    <source>
        <dbReference type="EMBL" id="TPP65939.1"/>
    </source>
</evidence>
<organism evidence="4 5">
    <name type="scientific">Fasciola gigantica</name>
    <name type="common">Giant liver fluke</name>
    <dbReference type="NCBI Taxonomy" id="46835"/>
    <lineage>
        <taxon>Eukaryota</taxon>
        <taxon>Metazoa</taxon>
        <taxon>Spiralia</taxon>
        <taxon>Lophotrochozoa</taxon>
        <taxon>Platyhelminthes</taxon>
        <taxon>Trematoda</taxon>
        <taxon>Digenea</taxon>
        <taxon>Plagiorchiida</taxon>
        <taxon>Echinostomata</taxon>
        <taxon>Echinostomatoidea</taxon>
        <taxon>Fasciolidae</taxon>
        <taxon>Fasciola</taxon>
    </lineage>
</organism>
<feature type="compositionally biased region" description="Low complexity" evidence="2">
    <location>
        <begin position="127"/>
        <end position="140"/>
    </location>
</feature>
<protein>
    <submittedName>
        <fullName evidence="4">Synaptosomal-associated protein 29</fullName>
    </submittedName>
</protein>
<accession>A0A504YZC9</accession>
<dbReference type="SUPFAM" id="SSF58038">
    <property type="entry name" value="SNARE fusion complex"/>
    <property type="match status" value="2"/>
</dbReference>
<comment type="similarity">
    <text evidence="1">Belongs to the SNAP-25 family.</text>
</comment>
<proteinExistence type="inferred from homology"/>
<feature type="domain" description="T-SNARE coiled-coil homology" evidence="3">
    <location>
        <begin position="176"/>
        <end position="238"/>
    </location>
</feature>
<dbReference type="PANTHER" id="PTHR19305">
    <property type="entry name" value="SYNAPTOSOMAL ASSOCIATED PROTEIN"/>
    <property type="match status" value="1"/>
</dbReference>
<dbReference type="EMBL" id="SUNJ01002492">
    <property type="protein sequence ID" value="TPP65939.1"/>
    <property type="molecule type" value="Genomic_DNA"/>
</dbReference>
<feature type="compositionally biased region" description="Low complexity" evidence="2">
    <location>
        <begin position="49"/>
        <end position="60"/>
    </location>
</feature>
<dbReference type="CDD" id="cd15856">
    <property type="entry name" value="SNARE_SNAP29C"/>
    <property type="match status" value="1"/>
</dbReference>
<dbReference type="PANTHER" id="PTHR19305:SF9">
    <property type="entry name" value="SYNAPTOSOMAL-ASSOCIATED PROTEIN 29"/>
    <property type="match status" value="1"/>
</dbReference>
<dbReference type="OrthoDB" id="18679at2759"/>
<comment type="caution">
    <text evidence="4">The sequence shown here is derived from an EMBL/GenBank/DDBJ whole genome shotgun (WGS) entry which is preliminary data.</text>
</comment>
<feature type="compositionally biased region" description="Basic and acidic residues" evidence="2">
    <location>
        <begin position="168"/>
        <end position="178"/>
    </location>
</feature>
<dbReference type="GO" id="GO:0031201">
    <property type="term" value="C:SNARE complex"/>
    <property type="evidence" value="ECO:0007669"/>
    <property type="project" value="TreeGrafter"/>
</dbReference>
<reference evidence="4 5" key="1">
    <citation type="submission" date="2019-04" db="EMBL/GenBank/DDBJ databases">
        <title>Annotation for the trematode Fasciola gigantica.</title>
        <authorList>
            <person name="Choi Y.-J."/>
        </authorList>
    </citation>
    <scope>NUCLEOTIDE SEQUENCE [LARGE SCALE GENOMIC DNA]</scope>
    <source>
        <strain evidence="4">Uganda_cow_1</strain>
    </source>
</reference>
<dbReference type="SMART" id="SM00397">
    <property type="entry name" value="t_SNARE"/>
    <property type="match status" value="2"/>
</dbReference>
<keyword evidence="5" id="KW-1185">Reference proteome</keyword>
<evidence type="ECO:0000256" key="2">
    <source>
        <dbReference type="SAM" id="MobiDB-lite"/>
    </source>
</evidence>
<name>A0A504YZC9_FASGI</name>
<evidence type="ECO:0000259" key="3">
    <source>
        <dbReference type="PROSITE" id="PS50192"/>
    </source>
</evidence>
<evidence type="ECO:0000256" key="1">
    <source>
        <dbReference type="ARBA" id="ARBA00009480"/>
    </source>
</evidence>
<dbReference type="GO" id="GO:0031629">
    <property type="term" value="P:synaptic vesicle fusion to presynaptic active zone membrane"/>
    <property type="evidence" value="ECO:0007669"/>
    <property type="project" value="TreeGrafter"/>
</dbReference>
<dbReference type="GO" id="GO:0005886">
    <property type="term" value="C:plasma membrane"/>
    <property type="evidence" value="ECO:0007669"/>
    <property type="project" value="TreeGrafter"/>
</dbReference>
<feature type="compositionally biased region" description="Low complexity" evidence="2">
    <location>
        <begin position="148"/>
        <end position="158"/>
    </location>
</feature>
<feature type="region of interest" description="Disordered" evidence="2">
    <location>
        <begin position="122"/>
        <end position="178"/>
    </location>
</feature>
<dbReference type="GO" id="GO:0019905">
    <property type="term" value="F:syntaxin binding"/>
    <property type="evidence" value="ECO:0007669"/>
    <property type="project" value="TreeGrafter"/>
</dbReference>
<sequence>MSRNPFDEDSVPGSFGFSGTSRLANNSPGWLKTETPLSGGDYSFQAQIQDSQSRTRSSQQRALASIANSERIGVETANELLEQGEKLSRAEQQLDEISHLQKDSQRQINTLSSVFGGLKTFFSRKQSTPSGPTTATSTNSRPNEPARSTSSLRHSVSSQPSWSASLPVKEDFAPGRQNDTEFERNLGLMSDGVSRLKGLAQGLNEELRLQNEQLDRMAPRVDSVTDTMTRQNQQMNKLLGVKPK</sequence>
<feature type="compositionally biased region" description="Polar residues" evidence="2">
    <location>
        <begin position="17"/>
        <end position="28"/>
    </location>
</feature>
<dbReference type="Proteomes" id="UP000316759">
    <property type="component" value="Unassembled WGS sequence"/>
</dbReference>